<accession>A0AAP0JPS3</accession>
<organism evidence="1 2">
    <name type="scientific">Stephania japonica</name>
    <dbReference type="NCBI Taxonomy" id="461633"/>
    <lineage>
        <taxon>Eukaryota</taxon>
        <taxon>Viridiplantae</taxon>
        <taxon>Streptophyta</taxon>
        <taxon>Embryophyta</taxon>
        <taxon>Tracheophyta</taxon>
        <taxon>Spermatophyta</taxon>
        <taxon>Magnoliopsida</taxon>
        <taxon>Ranunculales</taxon>
        <taxon>Menispermaceae</taxon>
        <taxon>Menispermoideae</taxon>
        <taxon>Cissampelideae</taxon>
        <taxon>Stephania</taxon>
    </lineage>
</organism>
<evidence type="ECO:0000313" key="2">
    <source>
        <dbReference type="Proteomes" id="UP001417504"/>
    </source>
</evidence>
<dbReference type="AlphaFoldDB" id="A0AAP0JPS3"/>
<reference evidence="1 2" key="1">
    <citation type="submission" date="2024-01" db="EMBL/GenBank/DDBJ databases">
        <title>Genome assemblies of Stephania.</title>
        <authorList>
            <person name="Yang L."/>
        </authorList>
    </citation>
    <scope>NUCLEOTIDE SEQUENCE [LARGE SCALE GENOMIC DNA]</scope>
    <source>
        <strain evidence="1">QJT</strain>
        <tissue evidence="1">Leaf</tissue>
    </source>
</reference>
<protein>
    <submittedName>
        <fullName evidence="1">Uncharacterized protein</fullName>
    </submittedName>
</protein>
<gene>
    <name evidence="1" type="ORF">Sjap_008238</name>
</gene>
<keyword evidence="2" id="KW-1185">Reference proteome</keyword>
<sequence>MNQSCPNEFVGLRNCIKDLVSIINGSKTGIDSDNFVQGDIRRENRTANQETGMKRFYGYEALTALLKMQESVVH</sequence>
<dbReference type="EMBL" id="JBBNAE010000003">
    <property type="protein sequence ID" value="KAK9137644.1"/>
    <property type="molecule type" value="Genomic_DNA"/>
</dbReference>
<name>A0AAP0JPS3_9MAGN</name>
<comment type="caution">
    <text evidence="1">The sequence shown here is derived from an EMBL/GenBank/DDBJ whole genome shotgun (WGS) entry which is preliminary data.</text>
</comment>
<dbReference type="Proteomes" id="UP001417504">
    <property type="component" value="Unassembled WGS sequence"/>
</dbReference>
<proteinExistence type="predicted"/>
<evidence type="ECO:0000313" key="1">
    <source>
        <dbReference type="EMBL" id="KAK9137644.1"/>
    </source>
</evidence>